<sequence>RTTSSSATSTSPTAIATKTAVKGCHIQGTANTALKSNQWGSARTSDVLVCQRKCMYISQCQSYSYQAPSSTKQDNCIFYHMFADSGVVASRYSGIFFSDKYPADGSNYCY</sequence>
<feature type="non-terminal residue" evidence="2">
    <location>
        <position position="1"/>
    </location>
</feature>
<organism evidence="2 3">
    <name type="scientific">Amylocarpus encephaloides</name>
    <dbReference type="NCBI Taxonomy" id="45428"/>
    <lineage>
        <taxon>Eukaryota</taxon>
        <taxon>Fungi</taxon>
        <taxon>Dikarya</taxon>
        <taxon>Ascomycota</taxon>
        <taxon>Pezizomycotina</taxon>
        <taxon>Leotiomycetes</taxon>
        <taxon>Helotiales</taxon>
        <taxon>Helotiales incertae sedis</taxon>
        <taxon>Amylocarpus</taxon>
    </lineage>
</organism>
<gene>
    <name evidence="2" type="ORF">BJ875DRAFT_349090</name>
</gene>
<dbReference type="Gene3D" id="3.50.4.10">
    <property type="entry name" value="Hepatocyte Growth Factor"/>
    <property type="match status" value="1"/>
</dbReference>
<keyword evidence="3" id="KW-1185">Reference proteome</keyword>
<evidence type="ECO:0000313" key="2">
    <source>
        <dbReference type="EMBL" id="KAG9231865.1"/>
    </source>
</evidence>
<protein>
    <recommendedName>
        <fullName evidence="1">Apple domain-containing protein</fullName>
    </recommendedName>
</protein>
<dbReference type="EMBL" id="MU251577">
    <property type="protein sequence ID" value="KAG9231865.1"/>
    <property type="molecule type" value="Genomic_DNA"/>
</dbReference>
<accession>A0A9P7YDW4</accession>
<dbReference type="Proteomes" id="UP000824998">
    <property type="component" value="Unassembled WGS sequence"/>
</dbReference>
<reference evidence="2" key="1">
    <citation type="journal article" date="2021" name="IMA Fungus">
        <title>Genomic characterization of three marine fungi, including Emericellopsis atlantica sp. nov. with signatures of a generalist lifestyle and marine biomass degradation.</title>
        <authorList>
            <person name="Hagestad O.C."/>
            <person name="Hou L."/>
            <person name="Andersen J.H."/>
            <person name="Hansen E.H."/>
            <person name="Altermark B."/>
            <person name="Li C."/>
            <person name="Kuhnert E."/>
            <person name="Cox R.J."/>
            <person name="Crous P.W."/>
            <person name="Spatafora J.W."/>
            <person name="Lail K."/>
            <person name="Amirebrahimi M."/>
            <person name="Lipzen A."/>
            <person name="Pangilinan J."/>
            <person name="Andreopoulos W."/>
            <person name="Hayes R.D."/>
            <person name="Ng V."/>
            <person name="Grigoriev I.V."/>
            <person name="Jackson S.A."/>
            <person name="Sutton T.D.S."/>
            <person name="Dobson A.D.W."/>
            <person name="Rama T."/>
        </authorList>
    </citation>
    <scope>NUCLEOTIDE SEQUENCE</scope>
    <source>
        <strain evidence="2">TRa018bII</strain>
    </source>
</reference>
<evidence type="ECO:0000313" key="3">
    <source>
        <dbReference type="Proteomes" id="UP000824998"/>
    </source>
</evidence>
<feature type="domain" description="Apple" evidence="1">
    <location>
        <begin position="24"/>
        <end position="85"/>
    </location>
</feature>
<dbReference type="InterPro" id="IPR003609">
    <property type="entry name" value="Pan_app"/>
</dbReference>
<comment type="caution">
    <text evidence="2">The sequence shown here is derived from an EMBL/GenBank/DDBJ whole genome shotgun (WGS) entry which is preliminary data.</text>
</comment>
<dbReference type="Pfam" id="PF00024">
    <property type="entry name" value="PAN_1"/>
    <property type="match status" value="1"/>
</dbReference>
<feature type="non-terminal residue" evidence="2">
    <location>
        <position position="110"/>
    </location>
</feature>
<dbReference type="OrthoDB" id="3557107at2759"/>
<evidence type="ECO:0000259" key="1">
    <source>
        <dbReference type="Pfam" id="PF00024"/>
    </source>
</evidence>
<dbReference type="AlphaFoldDB" id="A0A9P7YDW4"/>
<name>A0A9P7YDW4_9HELO</name>
<proteinExistence type="predicted"/>